<proteinExistence type="predicted"/>
<name>A0A0F9RT71_9ZZZZ</name>
<comment type="caution">
    <text evidence="1">The sequence shown here is derived from an EMBL/GenBank/DDBJ whole genome shotgun (WGS) entry which is preliminary data.</text>
</comment>
<gene>
    <name evidence="1" type="ORF">LCGC14_0539720</name>
</gene>
<accession>A0A0F9RT71</accession>
<organism evidence="1">
    <name type="scientific">marine sediment metagenome</name>
    <dbReference type="NCBI Taxonomy" id="412755"/>
    <lineage>
        <taxon>unclassified sequences</taxon>
        <taxon>metagenomes</taxon>
        <taxon>ecological metagenomes</taxon>
    </lineage>
</organism>
<evidence type="ECO:0000313" key="1">
    <source>
        <dbReference type="EMBL" id="KKN59645.1"/>
    </source>
</evidence>
<dbReference type="EMBL" id="LAZR01000719">
    <property type="protein sequence ID" value="KKN59645.1"/>
    <property type="molecule type" value="Genomic_DNA"/>
</dbReference>
<dbReference type="AlphaFoldDB" id="A0A0F9RT71"/>
<protein>
    <submittedName>
        <fullName evidence="1">Uncharacterized protein</fullName>
    </submittedName>
</protein>
<reference evidence="1" key="1">
    <citation type="journal article" date="2015" name="Nature">
        <title>Complex archaea that bridge the gap between prokaryotes and eukaryotes.</title>
        <authorList>
            <person name="Spang A."/>
            <person name="Saw J.H."/>
            <person name="Jorgensen S.L."/>
            <person name="Zaremba-Niedzwiedzka K."/>
            <person name="Martijn J."/>
            <person name="Lind A.E."/>
            <person name="van Eijk R."/>
            <person name="Schleper C."/>
            <person name="Guy L."/>
            <person name="Ettema T.J."/>
        </authorList>
    </citation>
    <scope>NUCLEOTIDE SEQUENCE</scope>
</reference>
<sequence length="111" mass="12648">MLFNAGTKEEQTRVAKYMERNIKAPYVHASVSTLGGVARASVLLRVSLDPKSKWANGIFQNSRYFQMSLDRDGVLEQFSLHYRLPKKFRKAKAKSLADAVLKINKYIGQVR</sequence>